<evidence type="ECO:0000313" key="2">
    <source>
        <dbReference type="EMBL" id="GFS05562.1"/>
    </source>
</evidence>
<feature type="region of interest" description="Disordered" evidence="1">
    <location>
        <begin position="66"/>
        <end position="138"/>
    </location>
</feature>
<keyword evidence="3" id="KW-1185">Reference proteome</keyword>
<name>A0AAV4I9A6_9GAST</name>
<gene>
    <name evidence="2" type="ORF">ElyMa_002941100</name>
</gene>
<dbReference type="AlphaFoldDB" id="A0AAV4I9A6"/>
<feature type="compositionally biased region" description="Polar residues" evidence="1">
    <location>
        <begin position="115"/>
        <end position="128"/>
    </location>
</feature>
<proteinExistence type="predicted"/>
<organism evidence="2 3">
    <name type="scientific">Elysia marginata</name>
    <dbReference type="NCBI Taxonomy" id="1093978"/>
    <lineage>
        <taxon>Eukaryota</taxon>
        <taxon>Metazoa</taxon>
        <taxon>Spiralia</taxon>
        <taxon>Lophotrochozoa</taxon>
        <taxon>Mollusca</taxon>
        <taxon>Gastropoda</taxon>
        <taxon>Heterobranchia</taxon>
        <taxon>Euthyneura</taxon>
        <taxon>Panpulmonata</taxon>
        <taxon>Sacoglossa</taxon>
        <taxon>Placobranchoidea</taxon>
        <taxon>Plakobranchidae</taxon>
        <taxon>Elysia</taxon>
    </lineage>
</organism>
<feature type="compositionally biased region" description="Basic and acidic residues" evidence="1">
    <location>
        <begin position="69"/>
        <end position="103"/>
    </location>
</feature>
<evidence type="ECO:0000256" key="1">
    <source>
        <dbReference type="SAM" id="MobiDB-lite"/>
    </source>
</evidence>
<protein>
    <submittedName>
        <fullName evidence="2">Uncharacterized protein</fullName>
    </submittedName>
</protein>
<sequence length="138" mass="15680">MKSTVRASKERLKPPTIPKPRLLFFTVVSRGSHIRDNGQDTCTVSALRRQKEKATHWPALCHKLNMKTKNKERSDSPAHTEIPRGELDYKVTGEGESSRRGNDPDDGNMPECGRGQSNCRGSSFNYNLIRNKRRKNTN</sequence>
<comment type="caution">
    <text evidence="2">The sequence shown here is derived from an EMBL/GenBank/DDBJ whole genome shotgun (WGS) entry which is preliminary data.</text>
</comment>
<evidence type="ECO:0000313" key="3">
    <source>
        <dbReference type="Proteomes" id="UP000762676"/>
    </source>
</evidence>
<dbReference type="EMBL" id="BMAT01006076">
    <property type="protein sequence ID" value="GFS05562.1"/>
    <property type="molecule type" value="Genomic_DNA"/>
</dbReference>
<reference evidence="2 3" key="1">
    <citation type="journal article" date="2021" name="Elife">
        <title>Chloroplast acquisition without the gene transfer in kleptoplastic sea slugs, Plakobranchus ocellatus.</title>
        <authorList>
            <person name="Maeda T."/>
            <person name="Takahashi S."/>
            <person name="Yoshida T."/>
            <person name="Shimamura S."/>
            <person name="Takaki Y."/>
            <person name="Nagai Y."/>
            <person name="Toyoda A."/>
            <person name="Suzuki Y."/>
            <person name="Arimoto A."/>
            <person name="Ishii H."/>
            <person name="Satoh N."/>
            <person name="Nishiyama T."/>
            <person name="Hasebe M."/>
            <person name="Maruyama T."/>
            <person name="Minagawa J."/>
            <person name="Obokata J."/>
            <person name="Shigenobu S."/>
        </authorList>
    </citation>
    <scope>NUCLEOTIDE SEQUENCE [LARGE SCALE GENOMIC DNA]</scope>
</reference>
<dbReference type="Proteomes" id="UP000762676">
    <property type="component" value="Unassembled WGS sequence"/>
</dbReference>
<accession>A0AAV4I9A6</accession>